<keyword evidence="5 6" id="KW-0482">Metalloprotease</keyword>
<evidence type="ECO:0000256" key="1">
    <source>
        <dbReference type="ARBA" id="ARBA00022670"/>
    </source>
</evidence>
<protein>
    <submittedName>
        <fullName evidence="9">Peptidase M48</fullName>
    </submittedName>
</protein>
<dbReference type="Pfam" id="PF01435">
    <property type="entry name" value="Peptidase_M48"/>
    <property type="match status" value="1"/>
</dbReference>
<evidence type="ECO:0000256" key="5">
    <source>
        <dbReference type="ARBA" id="ARBA00023049"/>
    </source>
</evidence>
<dbReference type="KEGG" id="nsh:GXM_01826"/>
<evidence type="ECO:0000256" key="3">
    <source>
        <dbReference type="ARBA" id="ARBA00022801"/>
    </source>
</evidence>
<organism evidence="9 10">
    <name type="scientific">Nostoc sphaeroides CCNUC1</name>
    <dbReference type="NCBI Taxonomy" id="2653204"/>
    <lineage>
        <taxon>Bacteria</taxon>
        <taxon>Bacillati</taxon>
        <taxon>Cyanobacteriota</taxon>
        <taxon>Cyanophyceae</taxon>
        <taxon>Nostocales</taxon>
        <taxon>Nostocaceae</taxon>
        <taxon>Nostoc</taxon>
    </lineage>
</organism>
<dbReference type="GO" id="GO:0004222">
    <property type="term" value="F:metalloendopeptidase activity"/>
    <property type="evidence" value="ECO:0007669"/>
    <property type="project" value="InterPro"/>
</dbReference>
<evidence type="ECO:0000313" key="10">
    <source>
        <dbReference type="Proteomes" id="UP000326678"/>
    </source>
</evidence>
<feature type="signal peptide" evidence="7">
    <location>
        <begin position="1"/>
        <end position="19"/>
    </location>
</feature>
<feature type="chain" id="PRO_5024874233" evidence="7">
    <location>
        <begin position="20"/>
        <end position="324"/>
    </location>
</feature>
<keyword evidence="2" id="KW-0479">Metal-binding</keyword>
<keyword evidence="3 6" id="KW-0378">Hydrolase</keyword>
<keyword evidence="10" id="KW-1185">Reference proteome</keyword>
<keyword evidence="7" id="KW-0732">Signal</keyword>
<reference evidence="9 10" key="1">
    <citation type="submission" date="2019-10" db="EMBL/GenBank/DDBJ databases">
        <title>Genomic and transcriptomic insights into the perfect genentic adaptation of a filamentous nitrogen-fixing cyanobacterium to rice fields.</title>
        <authorList>
            <person name="Chen Z."/>
        </authorList>
    </citation>
    <scope>NUCLEOTIDE SEQUENCE [LARGE SCALE GENOMIC DNA]</scope>
    <source>
        <strain evidence="9">CCNUC1</strain>
    </source>
</reference>
<keyword evidence="1 6" id="KW-0645">Protease</keyword>
<dbReference type="GO" id="GO:0051603">
    <property type="term" value="P:proteolysis involved in protein catabolic process"/>
    <property type="evidence" value="ECO:0007669"/>
    <property type="project" value="TreeGrafter"/>
</dbReference>
<name>A0A5P8VVA6_9NOSO</name>
<dbReference type="PANTHER" id="PTHR22726:SF1">
    <property type="entry name" value="METALLOENDOPEPTIDASE OMA1, MITOCHONDRIAL"/>
    <property type="match status" value="1"/>
</dbReference>
<evidence type="ECO:0000259" key="8">
    <source>
        <dbReference type="Pfam" id="PF01435"/>
    </source>
</evidence>
<feature type="domain" description="Peptidase M48" evidence="8">
    <location>
        <begin position="50"/>
        <end position="269"/>
    </location>
</feature>
<dbReference type="EMBL" id="CP045226">
    <property type="protein sequence ID" value="QFS44353.1"/>
    <property type="molecule type" value="Genomic_DNA"/>
</dbReference>
<comment type="similarity">
    <text evidence="6">Belongs to the peptidase M48 family.</text>
</comment>
<dbReference type="AlphaFoldDB" id="A0A5P8VVA6"/>
<comment type="cofactor">
    <cofactor evidence="6">
        <name>Zn(2+)</name>
        <dbReference type="ChEBI" id="CHEBI:29105"/>
    </cofactor>
    <text evidence="6">Binds 1 zinc ion per subunit.</text>
</comment>
<keyword evidence="4 6" id="KW-0862">Zinc</keyword>
<sequence>MSISCLCLLLLPSWRPAQAQPGQQEIPISLGSTVYQRAKEELPEGLYGLYRIIDRIARANQYDNRSWLMEIVQKYNVNAFGDDSNLIPIYNGILDELASDSSALACVVAHEMGHHIKNHNSINETKKAELIAQLKVEAEKEVLGEKKTAAAEGIVFAVADFTANNVQQAFAGSMVGSGIEKQNSDRLAASQKRINEILAKKTQELEQRLAEEVEAQEIAADEIAYVASVKAGFEAEGCLRVLQLLAQNSGFEYDTNHPSIPKRIEALNAIMSQYPPQSLVEDGESQISASSPLVYNLSQDRTSLKINSGHGASLTDDIETRFGK</sequence>
<evidence type="ECO:0000313" key="9">
    <source>
        <dbReference type="EMBL" id="QFS44353.1"/>
    </source>
</evidence>
<dbReference type="GO" id="GO:0046872">
    <property type="term" value="F:metal ion binding"/>
    <property type="evidence" value="ECO:0007669"/>
    <property type="project" value="UniProtKB-KW"/>
</dbReference>
<gene>
    <name evidence="9" type="ORF">GXM_01826</name>
</gene>
<dbReference type="PANTHER" id="PTHR22726">
    <property type="entry name" value="METALLOENDOPEPTIDASE OMA1"/>
    <property type="match status" value="1"/>
</dbReference>
<evidence type="ECO:0000256" key="7">
    <source>
        <dbReference type="SAM" id="SignalP"/>
    </source>
</evidence>
<accession>A0A5P8VVA6</accession>
<dbReference type="Proteomes" id="UP000326678">
    <property type="component" value="Chromosome Gxm1"/>
</dbReference>
<proteinExistence type="inferred from homology"/>
<evidence type="ECO:0000256" key="2">
    <source>
        <dbReference type="ARBA" id="ARBA00022723"/>
    </source>
</evidence>
<dbReference type="RefSeq" id="WP_225892382.1">
    <property type="nucleotide sequence ID" value="NZ_CP045226.1"/>
</dbReference>
<dbReference type="GO" id="GO:0016020">
    <property type="term" value="C:membrane"/>
    <property type="evidence" value="ECO:0007669"/>
    <property type="project" value="TreeGrafter"/>
</dbReference>
<dbReference type="InterPro" id="IPR051156">
    <property type="entry name" value="Mito/Outer_Membr_Metalloprot"/>
</dbReference>
<dbReference type="Gene3D" id="3.30.2010.10">
    <property type="entry name" value="Metalloproteases ('zincins'), catalytic domain"/>
    <property type="match status" value="1"/>
</dbReference>
<dbReference type="InterPro" id="IPR001915">
    <property type="entry name" value="Peptidase_M48"/>
</dbReference>
<evidence type="ECO:0000256" key="4">
    <source>
        <dbReference type="ARBA" id="ARBA00022833"/>
    </source>
</evidence>
<evidence type="ECO:0000256" key="6">
    <source>
        <dbReference type="RuleBase" id="RU003983"/>
    </source>
</evidence>